<dbReference type="FunFam" id="3.40.50.200:FF:000006">
    <property type="entry name" value="Subtilisin-like protease SBT1.5"/>
    <property type="match status" value="1"/>
</dbReference>
<dbReference type="CDD" id="cd02120">
    <property type="entry name" value="PA_subtilisin_like"/>
    <property type="match status" value="1"/>
</dbReference>
<evidence type="ECO:0000256" key="2">
    <source>
        <dbReference type="ARBA" id="ARBA00022670"/>
    </source>
</evidence>
<dbReference type="Gene3D" id="3.50.30.30">
    <property type="match status" value="1"/>
</dbReference>
<dbReference type="GO" id="GO:0006508">
    <property type="term" value="P:proteolysis"/>
    <property type="evidence" value="ECO:0007669"/>
    <property type="project" value="UniProtKB-KW"/>
</dbReference>
<evidence type="ECO:0000259" key="10">
    <source>
        <dbReference type="Pfam" id="PF05922"/>
    </source>
</evidence>
<evidence type="ECO:0000313" key="12">
    <source>
        <dbReference type="EMBL" id="JAG94906.1"/>
    </source>
</evidence>
<feature type="active site" description="Charge relay system" evidence="6 7">
    <location>
        <position position="142"/>
    </location>
</feature>
<dbReference type="Pfam" id="PF05922">
    <property type="entry name" value="Inhibitor_I9"/>
    <property type="match status" value="1"/>
</dbReference>
<evidence type="ECO:0000256" key="1">
    <source>
        <dbReference type="ARBA" id="ARBA00011073"/>
    </source>
</evidence>
<evidence type="ECO:0008006" key="13">
    <source>
        <dbReference type="Google" id="ProtNLM"/>
    </source>
</evidence>
<keyword evidence="4 7" id="KW-0378">Hydrolase</keyword>
<evidence type="ECO:0000256" key="6">
    <source>
        <dbReference type="PIRSR" id="PIRSR615500-1"/>
    </source>
</evidence>
<keyword evidence="3 8" id="KW-0732">Signal</keyword>
<keyword evidence="5 7" id="KW-0720">Serine protease</keyword>
<dbReference type="Gene3D" id="2.60.40.2310">
    <property type="match status" value="1"/>
</dbReference>
<dbReference type="InterPro" id="IPR015500">
    <property type="entry name" value="Peptidase_S8_subtilisin-rel"/>
</dbReference>
<evidence type="ECO:0000256" key="3">
    <source>
        <dbReference type="ARBA" id="ARBA00022729"/>
    </source>
</evidence>
<dbReference type="PROSITE" id="PS51892">
    <property type="entry name" value="SUBTILASE"/>
    <property type="match status" value="1"/>
</dbReference>
<feature type="active site" description="Charge relay system" evidence="6 7">
    <location>
        <position position="203"/>
    </location>
</feature>
<dbReference type="Pfam" id="PF00082">
    <property type="entry name" value="Peptidase_S8"/>
    <property type="match status" value="1"/>
</dbReference>
<dbReference type="InterPro" id="IPR023828">
    <property type="entry name" value="Peptidase_S8_Ser-AS"/>
</dbReference>
<feature type="domain" description="Subtilisin-like protease fibronectin type-III" evidence="11">
    <location>
        <begin position="660"/>
        <end position="760"/>
    </location>
</feature>
<evidence type="ECO:0000256" key="4">
    <source>
        <dbReference type="ARBA" id="ARBA00022801"/>
    </source>
</evidence>
<dbReference type="InterPro" id="IPR045051">
    <property type="entry name" value="SBT"/>
</dbReference>
<comment type="similarity">
    <text evidence="1 7">Belongs to the peptidase S8 family.</text>
</comment>
<dbReference type="Gene3D" id="3.30.70.80">
    <property type="entry name" value="Peptidase S8 propeptide/proteinase inhibitor I9"/>
    <property type="match status" value="1"/>
</dbReference>
<dbReference type="AlphaFoldDB" id="A0A0D6QWQ0"/>
<feature type="domain" description="Inhibitor I9" evidence="10">
    <location>
        <begin position="31"/>
        <end position="111"/>
    </location>
</feature>
<dbReference type="PANTHER" id="PTHR10795">
    <property type="entry name" value="PROPROTEIN CONVERTASE SUBTILISIN/KEXIN"/>
    <property type="match status" value="1"/>
</dbReference>
<dbReference type="InterPro" id="IPR041469">
    <property type="entry name" value="Subtilisin-like_FN3"/>
</dbReference>
<dbReference type="Gene3D" id="3.40.50.200">
    <property type="entry name" value="Peptidase S8/S53 domain"/>
    <property type="match status" value="1"/>
</dbReference>
<dbReference type="PRINTS" id="PR00723">
    <property type="entry name" value="SUBTILISIN"/>
</dbReference>
<proteinExistence type="inferred from homology"/>
<dbReference type="Pfam" id="PF17766">
    <property type="entry name" value="fn3_6"/>
    <property type="match status" value="1"/>
</dbReference>
<feature type="active site" description="Charge relay system" evidence="6 7">
    <location>
        <position position="539"/>
    </location>
</feature>
<feature type="signal peptide" evidence="8">
    <location>
        <begin position="1"/>
        <end position="26"/>
    </location>
</feature>
<dbReference type="InterPro" id="IPR036852">
    <property type="entry name" value="Peptidase_S8/S53_dom_sf"/>
</dbReference>
<sequence length="763" mass="80073">MATSCIKFLLLGSLLLWLVCPWIVNAQDEQVYIVYMGSSHNDRERDAVLSSHVELLASILGSEEDAQSSLVYSYSHAFMGFSAVMSKEAAAALSEKPGIVSVFPDPLLELHTTHSWDFLDTQSGASAPDYSPSGDTIIGMLDTGIWPESPSFNDGGIGPVPSRWKGVCMGGQDFTCNRKIIGARYYKGVASGSGRSARDSHGHGTHTASTAAGSLVDDVDYYGLAKGKARGGSTTSRIAVYRVCSEQGCLGSDILAGLDDAIHDGVDVISVSLGSASVFQFDFSNDPIAIGAFHAAQRGVLVVCSAGNDGPDAYSVVNSAPWIFTVGATTMDRDFQSDIILGNGKIYKGEAINFSNLSRSDMYPLVFAGDIAANTSSSEDASNCYPGSLDPQKAKGKIVICSNGDSASKRMKKAAVQSSEGRGMIVVDEVGRSVATNFGSFPSSAVSDKVGGEILSYMKSTSDPVATILRTVTITNYKPAPSVAFFSSRGPGPLTENILKPDISAPGVNILAAWIPNNQSADIPTGGKPSYYSFESGTSMACPHVSGTVAFLKSVNPSWSISMIKSALMTTATAVNNMGGPITNDSNMNASPFDFGAGEISPLKALTPGLVYETTGEDYLLFLCYLGYKQSQIDSIAGVAINGSSWSCPSGAVGAQKVSDVNYPSIAIGSLEAKASASVTRTLTNVAGGAHAESVYQLSVESPPGLDVKVSPNKLVFSQTATRITFHVVFTPTEAANKGYTYGSITWQDGTHMVRTPFAVNVS</sequence>
<evidence type="ECO:0000256" key="8">
    <source>
        <dbReference type="SAM" id="SignalP"/>
    </source>
</evidence>
<dbReference type="CDD" id="cd04852">
    <property type="entry name" value="Peptidases_S8_3"/>
    <property type="match status" value="1"/>
</dbReference>
<dbReference type="FunFam" id="3.50.30.30:FF:000005">
    <property type="entry name" value="subtilisin-like protease SBT1.5"/>
    <property type="match status" value="1"/>
</dbReference>
<dbReference type="EMBL" id="GCKF01042088">
    <property type="protein sequence ID" value="JAG94906.1"/>
    <property type="molecule type" value="Transcribed_RNA"/>
</dbReference>
<evidence type="ECO:0000259" key="9">
    <source>
        <dbReference type="Pfam" id="PF00082"/>
    </source>
</evidence>
<name>A0A0D6QWQ0_ARACU</name>
<evidence type="ECO:0000256" key="5">
    <source>
        <dbReference type="ARBA" id="ARBA00022825"/>
    </source>
</evidence>
<evidence type="ECO:0000259" key="11">
    <source>
        <dbReference type="Pfam" id="PF17766"/>
    </source>
</evidence>
<keyword evidence="2 7" id="KW-0645">Protease</keyword>
<reference evidence="12" key="1">
    <citation type="submission" date="2015-03" db="EMBL/GenBank/DDBJ databases">
        <title>A transcriptome of Araucaria cunninghamii, an australian fine timber species.</title>
        <authorList>
            <person name="Jing Yi C.J.Y."/>
            <person name="Yin San L.Y.S."/>
            <person name="Abdul Karim S.S."/>
            <person name="Wan Azmi N.N."/>
            <person name="Hercus R.R."/>
            <person name="Croft L.L."/>
        </authorList>
    </citation>
    <scope>NUCLEOTIDE SEQUENCE</scope>
    <source>
        <strain evidence="12">MI0301</strain>
        <tissue evidence="12">Leaf</tissue>
    </source>
</reference>
<dbReference type="InterPro" id="IPR034197">
    <property type="entry name" value="Peptidases_S8_3"/>
</dbReference>
<organism evidence="12">
    <name type="scientific">Araucaria cunninghamii</name>
    <name type="common">Hoop pine</name>
    <name type="synonym">Moreton Bay pine</name>
    <dbReference type="NCBI Taxonomy" id="56994"/>
    <lineage>
        <taxon>Eukaryota</taxon>
        <taxon>Viridiplantae</taxon>
        <taxon>Streptophyta</taxon>
        <taxon>Embryophyta</taxon>
        <taxon>Tracheophyta</taxon>
        <taxon>Spermatophyta</taxon>
        <taxon>Pinopsida</taxon>
        <taxon>Pinidae</taxon>
        <taxon>Conifers II</taxon>
        <taxon>Araucariales</taxon>
        <taxon>Araucariaceae</taxon>
        <taxon>Araucaria</taxon>
    </lineage>
</organism>
<dbReference type="SUPFAM" id="SSF52743">
    <property type="entry name" value="Subtilisin-like"/>
    <property type="match status" value="1"/>
</dbReference>
<dbReference type="PROSITE" id="PS00138">
    <property type="entry name" value="SUBTILASE_SER"/>
    <property type="match status" value="1"/>
</dbReference>
<protein>
    <recommendedName>
        <fullName evidence="13">Subtilisin-like protease fibronectin type-III domain-containing protein</fullName>
    </recommendedName>
</protein>
<accession>A0A0D6QWQ0</accession>
<feature type="chain" id="PRO_5002311291" description="Subtilisin-like protease fibronectin type-III domain-containing protein" evidence="8">
    <location>
        <begin position="27"/>
        <end position="763"/>
    </location>
</feature>
<dbReference type="InterPro" id="IPR010259">
    <property type="entry name" value="S8pro/Inhibitor_I9"/>
</dbReference>
<dbReference type="InterPro" id="IPR037045">
    <property type="entry name" value="S8pro/Inhibitor_I9_sf"/>
</dbReference>
<evidence type="ECO:0000256" key="7">
    <source>
        <dbReference type="PROSITE-ProRule" id="PRU01240"/>
    </source>
</evidence>
<dbReference type="FunFam" id="3.30.70.80:FF:000002">
    <property type="entry name" value="Subtilisin-like protease SBT5.3"/>
    <property type="match status" value="1"/>
</dbReference>
<dbReference type="GO" id="GO:0004252">
    <property type="term" value="F:serine-type endopeptidase activity"/>
    <property type="evidence" value="ECO:0007669"/>
    <property type="project" value="UniProtKB-UniRule"/>
</dbReference>
<dbReference type="InterPro" id="IPR000209">
    <property type="entry name" value="Peptidase_S8/S53_dom"/>
</dbReference>
<feature type="domain" description="Peptidase S8/S53" evidence="9">
    <location>
        <begin position="135"/>
        <end position="598"/>
    </location>
</feature>